<dbReference type="Proteomes" id="UP001589692">
    <property type="component" value="Unassembled WGS sequence"/>
</dbReference>
<dbReference type="EMBL" id="JBHMAA010000015">
    <property type="protein sequence ID" value="MFB9950197.1"/>
    <property type="molecule type" value="Genomic_DNA"/>
</dbReference>
<organism evidence="1 2">
    <name type="scientific">Rhizobium puerariae</name>
    <dbReference type="NCBI Taxonomy" id="1585791"/>
    <lineage>
        <taxon>Bacteria</taxon>
        <taxon>Pseudomonadati</taxon>
        <taxon>Pseudomonadota</taxon>
        <taxon>Alphaproteobacteria</taxon>
        <taxon>Hyphomicrobiales</taxon>
        <taxon>Rhizobiaceae</taxon>
        <taxon>Rhizobium/Agrobacterium group</taxon>
        <taxon>Rhizobium</taxon>
    </lineage>
</organism>
<name>A0ABV6AK23_9HYPH</name>
<accession>A0ABV6AK23</accession>
<evidence type="ECO:0000313" key="2">
    <source>
        <dbReference type="Proteomes" id="UP001589692"/>
    </source>
</evidence>
<comment type="caution">
    <text evidence="1">The sequence shown here is derived from an EMBL/GenBank/DDBJ whole genome shotgun (WGS) entry which is preliminary data.</text>
</comment>
<dbReference type="RefSeq" id="WP_377262169.1">
    <property type="nucleotide sequence ID" value="NZ_JBHMAA010000015.1"/>
</dbReference>
<gene>
    <name evidence="1" type="ORF">ACFFP0_15145</name>
</gene>
<proteinExistence type="predicted"/>
<evidence type="ECO:0000313" key="1">
    <source>
        <dbReference type="EMBL" id="MFB9950197.1"/>
    </source>
</evidence>
<protein>
    <submittedName>
        <fullName evidence="1">Uncharacterized protein</fullName>
    </submittedName>
</protein>
<keyword evidence="2" id="KW-1185">Reference proteome</keyword>
<sequence>MNASGEFLITASPRTSFGLPICDLGWNAALGLAEGLISLHGNRTTLAFLDARTTFRQAVDPAYRAQLSGRLLLPGGSRAFGLLMNGMQPKTGPARFSARGFVPALLTFLEKPCRIGIAGEDCLRVGSLRDHFARHSPWHDVVAIAPGQEAPEVFDLVIVDAPTLAEERRIERRLASIRTALVVMARADLSDFVEKRPHAVSKTGAQAAGLSFA</sequence>
<reference evidence="1 2" key="1">
    <citation type="submission" date="2024-09" db="EMBL/GenBank/DDBJ databases">
        <authorList>
            <person name="Sun Q."/>
            <person name="Mori K."/>
        </authorList>
    </citation>
    <scope>NUCLEOTIDE SEQUENCE [LARGE SCALE GENOMIC DNA]</scope>
    <source>
        <strain evidence="1 2">TBRC 4938</strain>
    </source>
</reference>